<dbReference type="EMBL" id="QWGR01000002">
    <property type="protein sequence ID" value="RIJ50200.1"/>
    <property type="molecule type" value="Genomic_DNA"/>
</dbReference>
<evidence type="ECO:0000313" key="6">
    <source>
        <dbReference type="EMBL" id="RIJ50200.1"/>
    </source>
</evidence>
<dbReference type="GO" id="GO:0045454">
    <property type="term" value="P:cell redox homeostasis"/>
    <property type="evidence" value="ECO:0007669"/>
    <property type="project" value="TreeGrafter"/>
</dbReference>
<evidence type="ECO:0000256" key="1">
    <source>
        <dbReference type="ARBA" id="ARBA00009796"/>
    </source>
</evidence>
<sequence>MFFNTHFEIYPSVTCIRILNNLNLKVMKQLMLAVMAVVLVAGTVLAEGNQIPLIGSKAPSIKAQSTDGKITFPDDFGSSWKILFSHPADFTPVCSSELLELANLQPQFNKLGVKVAVISTDNVAVHNMWKAHLEDINYKNHGKIDIHFPLIEDVDGVASRKYGMLHEPTSTNRDIRGVFIIDDKNVVRAINFYPVQVGRNMQEIVRLVQALQTTDRMYVYTPANWEQGDDYLVPYFPYTKAEVAANPEVKDLYYEVSDRMWFMKAKEQQVVLNNDK</sequence>
<comment type="function">
    <text evidence="4">Thiol-specific peroxidase that catalyzes the reduction of hydrogen peroxide and organic hydroperoxides to water and alcohols, respectively. Plays a role in cell protection against oxidative stress by detoxifying peroxides.</text>
</comment>
<comment type="caution">
    <text evidence="6">The sequence shown here is derived from an EMBL/GenBank/DDBJ whole genome shotgun (WGS) entry which is preliminary data.</text>
</comment>
<dbReference type="PANTHER" id="PTHR10681">
    <property type="entry name" value="THIOREDOXIN PEROXIDASE"/>
    <property type="match status" value="1"/>
</dbReference>
<dbReference type="Gene3D" id="3.40.30.10">
    <property type="entry name" value="Glutaredoxin"/>
    <property type="match status" value="1"/>
</dbReference>
<dbReference type="InterPro" id="IPR050217">
    <property type="entry name" value="Peroxiredoxin"/>
</dbReference>
<dbReference type="AlphaFoldDB" id="A0A399T173"/>
<comment type="similarity">
    <text evidence="1">Belongs to the peroxiredoxin family. AhpC/Prx1 subfamily.</text>
</comment>
<dbReference type="GO" id="GO:0033554">
    <property type="term" value="P:cellular response to stress"/>
    <property type="evidence" value="ECO:0007669"/>
    <property type="project" value="TreeGrafter"/>
</dbReference>
<reference evidence="6 7" key="1">
    <citation type="submission" date="2018-08" db="EMBL/GenBank/DDBJ databases">
        <title>Pallidiluteibacterium maritimus gen. nov., sp. nov., isolated from coastal sediment.</title>
        <authorList>
            <person name="Zhou L.Y."/>
        </authorList>
    </citation>
    <scope>NUCLEOTIDE SEQUENCE [LARGE SCALE GENOMIC DNA]</scope>
    <source>
        <strain evidence="6 7">XSD2</strain>
    </source>
</reference>
<dbReference type="GO" id="GO:0005829">
    <property type="term" value="C:cytosol"/>
    <property type="evidence" value="ECO:0007669"/>
    <property type="project" value="TreeGrafter"/>
</dbReference>
<evidence type="ECO:0000256" key="3">
    <source>
        <dbReference type="ARBA" id="ARBA00032824"/>
    </source>
</evidence>
<dbReference type="InterPro" id="IPR019479">
    <property type="entry name" value="Peroxiredoxin_C"/>
</dbReference>
<keyword evidence="2" id="KW-0560">Oxidoreductase</keyword>
<gene>
    <name evidence="6" type="ORF">D1614_05505</name>
</gene>
<dbReference type="PROSITE" id="PS51352">
    <property type="entry name" value="THIOREDOXIN_2"/>
    <property type="match status" value="1"/>
</dbReference>
<protein>
    <recommendedName>
        <fullName evidence="3">Thioredoxin peroxidase</fullName>
    </recommendedName>
</protein>
<dbReference type="SUPFAM" id="SSF52833">
    <property type="entry name" value="Thioredoxin-like"/>
    <property type="match status" value="1"/>
</dbReference>
<keyword evidence="7" id="KW-1185">Reference proteome</keyword>
<evidence type="ECO:0000256" key="4">
    <source>
        <dbReference type="ARBA" id="ARBA00037420"/>
    </source>
</evidence>
<dbReference type="GO" id="GO:0006979">
    <property type="term" value="P:response to oxidative stress"/>
    <property type="evidence" value="ECO:0007669"/>
    <property type="project" value="TreeGrafter"/>
</dbReference>
<dbReference type="InterPro" id="IPR000866">
    <property type="entry name" value="AhpC/TSA"/>
</dbReference>
<evidence type="ECO:0000259" key="5">
    <source>
        <dbReference type="PROSITE" id="PS51352"/>
    </source>
</evidence>
<dbReference type="InterPro" id="IPR036249">
    <property type="entry name" value="Thioredoxin-like_sf"/>
</dbReference>
<dbReference type="PANTHER" id="PTHR10681:SF128">
    <property type="entry name" value="THIOREDOXIN-DEPENDENT PEROXIDE REDUCTASE, MITOCHONDRIAL"/>
    <property type="match status" value="1"/>
</dbReference>
<organism evidence="6 7">
    <name type="scientific">Maribellus luteus</name>
    <dbReference type="NCBI Taxonomy" id="2305463"/>
    <lineage>
        <taxon>Bacteria</taxon>
        <taxon>Pseudomonadati</taxon>
        <taxon>Bacteroidota</taxon>
        <taxon>Bacteroidia</taxon>
        <taxon>Marinilabiliales</taxon>
        <taxon>Prolixibacteraceae</taxon>
        <taxon>Maribellus</taxon>
    </lineage>
</organism>
<accession>A0A399T173</accession>
<evidence type="ECO:0000256" key="2">
    <source>
        <dbReference type="ARBA" id="ARBA00023002"/>
    </source>
</evidence>
<proteinExistence type="inferred from homology"/>
<dbReference type="GO" id="GO:0042744">
    <property type="term" value="P:hydrogen peroxide catabolic process"/>
    <property type="evidence" value="ECO:0007669"/>
    <property type="project" value="TreeGrafter"/>
</dbReference>
<dbReference type="OrthoDB" id="1118359at2"/>
<dbReference type="Pfam" id="PF10417">
    <property type="entry name" value="1-cysPrx_C"/>
    <property type="match status" value="1"/>
</dbReference>
<feature type="domain" description="Thioredoxin" evidence="5">
    <location>
        <begin position="52"/>
        <end position="213"/>
    </location>
</feature>
<dbReference type="InterPro" id="IPR013766">
    <property type="entry name" value="Thioredoxin_domain"/>
</dbReference>
<name>A0A399T173_9BACT</name>
<dbReference type="GO" id="GO:0008379">
    <property type="term" value="F:thioredoxin peroxidase activity"/>
    <property type="evidence" value="ECO:0007669"/>
    <property type="project" value="TreeGrafter"/>
</dbReference>
<evidence type="ECO:0000313" key="7">
    <source>
        <dbReference type="Proteomes" id="UP000265926"/>
    </source>
</evidence>
<dbReference type="Pfam" id="PF00578">
    <property type="entry name" value="AhpC-TSA"/>
    <property type="match status" value="1"/>
</dbReference>
<dbReference type="Proteomes" id="UP000265926">
    <property type="component" value="Unassembled WGS sequence"/>
</dbReference>